<name>A0A849B3E2_9BURK</name>
<dbReference type="Proteomes" id="UP000542973">
    <property type="component" value="Unassembled WGS sequence"/>
</dbReference>
<dbReference type="EMBL" id="JABEMD010000004">
    <property type="protein sequence ID" value="NNH09981.1"/>
    <property type="molecule type" value="Genomic_DNA"/>
</dbReference>
<dbReference type="GO" id="GO:0006310">
    <property type="term" value="P:DNA recombination"/>
    <property type="evidence" value="ECO:0007669"/>
    <property type="project" value="TreeGrafter"/>
</dbReference>
<protein>
    <submittedName>
        <fullName evidence="3">DUF4351 domain-containing protein</fullName>
    </submittedName>
</protein>
<reference evidence="3 4" key="1">
    <citation type="submission" date="2020-05" db="EMBL/GenBank/DDBJ databases">
        <title>MicrobeNet Type strains.</title>
        <authorList>
            <person name="Nicholson A.C."/>
        </authorList>
    </citation>
    <scope>NUCLEOTIDE SEQUENCE [LARGE SCALE GENOMIC DNA]</scope>
    <source>
        <strain evidence="3 4">ATCC 700815</strain>
    </source>
</reference>
<dbReference type="AlphaFoldDB" id="A0A849B3E2"/>
<dbReference type="PANTHER" id="PTHR34611">
    <property type="match status" value="1"/>
</dbReference>
<feature type="domain" description="Transposase (putative) YhgA-like" evidence="1">
    <location>
        <begin position="6"/>
        <end position="204"/>
    </location>
</feature>
<dbReference type="InterPro" id="IPR006842">
    <property type="entry name" value="Transposase_31"/>
</dbReference>
<feature type="domain" description="DUF4351" evidence="2">
    <location>
        <begin position="263"/>
        <end position="315"/>
    </location>
</feature>
<evidence type="ECO:0000259" key="2">
    <source>
        <dbReference type="Pfam" id="PF14261"/>
    </source>
</evidence>
<dbReference type="GO" id="GO:1990238">
    <property type="term" value="F:double-stranded DNA endonuclease activity"/>
    <property type="evidence" value="ECO:0007669"/>
    <property type="project" value="TreeGrafter"/>
</dbReference>
<evidence type="ECO:0000313" key="4">
    <source>
        <dbReference type="Proteomes" id="UP000542973"/>
    </source>
</evidence>
<proteinExistence type="predicted"/>
<comment type="caution">
    <text evidence="3">The sequence shown here is derived from an EMBL/GenBank/DDBJ whole genome shotgun (WGS) entry which is preliminary data.</text>
</comment>
<evidence type="ECO:0000313" key="3">
    <source>
        <dbReference type="EMBL" id="NNH09981.1"/>
    </source>
</evidence>
<dbReference type="PANTHER" id="PTHR34611:SF2">
    <property type="entry name" value="INACTIVE RECOMBINATION-PROMOTING NUCLEASE-LIKE PROTEIN RPNE-RELATED"/>
    <property type="match status" value="1"/>
</dbReference>
<sequence length="322" mass="37098">MVQLEDASYKQLFSSPSMVRNLVSGFIPDPWLRRLDFGTLESIPCHYVADDLRQRANDIVWRLRANDDWVYLYLMMEFQSTVDYGMPVRIMSYLGLLYQSLIRKEYVKPRLGIPPVLPIVLYNGETPWDAPTDIAEMLPEMLGLVGDYLPKLKYLLLDSGRISKEKLRAMRNPVAVLMQLEEAETPQEVGELVDKLADIVKGDAELQRIFLNVLPELIGRRSGNTLDIAVVNDFKEMNMKLSQSFKVWERQYIEQGKAEGRLEGRLEGEARILQRQLTIRFGTLPEYAVARIQCATEEQLDHWSTRLLRAETLAEVFEDNPA</sequence>
<accession>A0A849B3E2</accession>
<dbReference type="Pfam" id="PF14261">
    <property type="entry name" value="DUF4351"/>
    <property type="match status" value="1"/>
</dbReference>
<dbReference type="InterPro" id="IPR025587">
    <property type="entry name" value="DUF4351"/>
</dbReference>
<dbReference type="Pfam" id="PF04754">
    <property type="entry name" value="Transposase_31"/>
    <property type="match status" value="1"/>
</dbReference>
<dbReference type="InterPro" id="IPR051699">
    <property type="entry name" value="Rpn/YhgA-like_nuclease"/>
</dbReference>
<dbReference type="RefSeq" id="WP_053823509.1">
    <property type="nucleotide sequence ID" value="NZ_BAAAEB010000016.1"/>
</dbReference>
<evidence type="ECO:0000259" key="1">
    <source>
        <dbReference type="Pfam" id="PF04754"/>
    </source>
</evidence>
<organism evidence="3 4">
    <name type="scientific">Cupriavidus gilardii</name>
    <dbReference type="NCBI Taxonomy" id="82541"/>
    <lineage>
        <taxon>Bacteria</taxon>
        <taxon>Pseudomonadati</taxon>
        <taxon>Pseudomonadota</taxon>
        <taxon>Betaproteobacteria</taxon>
        <taxon>Burkholderiales</taxon>
        <taxon>Burkholderiaceae</taxon>
        <taxon>Cupriavidus</taxon>
    </lineage>
</organism>
<gene>
    <name evidence="3" type="ORF">HLB16_03690</name>
</gene>